<evidence type="ECO:0000313" key="5">
    <source>
        <dbReference type="Proteomes" id="UP000826195"/>
    </source>
</evidence>
<dbReference type="Gene3D" id="2.60.120.290">
    <property type="entry name" value="Spermadhesin, CUB domain"/>
    <property type="match status" value="1"/>
</dbReference>
<accession>A0AAV7HUD1</accession>
<evidence type="ECO:0000256" key="1">
    <source>
        <dbReference type="ARBA" id="ARBA00023157"/>
    </source>
</evidence>
<name>A0AAV7HUD1_COTGL</name>
<dbReference type="PANTHER" id="PTHR33236">
    <property type="entry name" value="INTRAFLAGELLAR TRANSPORT PROTEIN 122 FAMILY PROTEIN-RELATED"/>
    <property type="match status" value="1"/>
</dbReference>
<organism evidence="4 5">
    <name type="scientific">Cotesia glomerata</name>
    <name type="common">Lepidopteran parasitic wasp</name>
    <name type="synonym">Apanteles glomeratus</name>
    <dbReference type="NCBI Taxonomy" id="32391"/>
    <lineage>
        <taxon>Eukaryota</taxon>
        <taxon>Metazoa</taxon>
        <taxon>Ecdysozoa</taxon>
        <taxon>Arthropoda</taxon>
        <taxon>Hexapoda</taxon>
        <taxon>Insecta</taxon>
        <taxon>Pterygota</taxon>
        <taxon>Neoptera</taxon>
        <taxon>Endopterygota</taxon>
        <taxon>Hymenoptera</taxon>
        <taxon>Apocrita</taxon>
        <taxon>Ichneumonoidea</taxon>
        <taxon>Braconidae</taxon>
        <taxon>Microgastrinae</taxon>
        <taxon>Cotesia</taxon>
    </lineage>
</organism>
<comment type="caution">
    <text evidence="4">The sequence shown here is derived from an EMBL/GenBank/DDBJ whole genome shotgun (WGS) entry which is preliminary data.</text>
</comment>
<dbReference type="InterPro" id="IPR000859">
    <property type="entry name" value="CUB_dom"/>
</dbReference>
<feature type="domain" description="CUB" evidence="3">
    <location>
        <begin position="89"/>
        <end position="174"/>
    </location>
</feature>
<dbReference type="AlphaFoldDB" id="A0AAV7HUD1"/>
<evidence type="ECO:0000313" key="4">
    <source>
        <dbReference type="EMBL" id="KAH0535770.1"/>
    </source>
</evidence>
<keyword evidence="1" id="KW-1015">Disulfide bond</keyword>
<dbReference type="EMBL" id="JAHXZJ010002982">
    <property type="protein sequence ID" value="KAH0535770.1"/>
    <property type="molecule type" value="Genomic_DNA"/>
</dbReference>
<keyword evidence="5" id="KW-1185">Reference proteome</keyword>
<gene>
    <name evidence="4" type="ORF">KQX54_019068</name>
</gene>
<sequence length="174" mass="19129">MSLIFNIVFFIVFSTSITIIYSDTTLGVTRSEKFFPLFSVVRFANSECSGWNSFNGTCFTRKECYNYKGTASSTCANGIGTCCIFKRECGSVTSLNNTYFVNPGYSYSYAGGQRCTITVYPCNSDVCQLRIDFMKFSLAQPNATGVCDNDFLLISGGASTVPRLCGENDDQHGK</sequence>
<dbReference type="Proteomes" id="UP000826195">
    <property type="component" value="Unassembled WGS sequence"/>
</dbReference>
<evidence type="ECO:0000259" key="3">
    <source>
        <dbReference type="PROSITE" id="PS01180"/>
    </source>
</evidence>
<dbReference type="PROSITE" id="PS01180">
    <property type="entry name" value="CUB"/>
    <property type="match status" value="1"/>
</dbReference>
<dbReference type="SUPFAM" id="SSF49854">
    <property type="entry name" value="Spermadhesin, CUB domain"/>
    <property type="match status" value="1"/>
</dbReference>
<dbReference type="InterPro" id="IPR035914">
    <property type="entry name" value="Sperma_CUB_dom_sf"/>
</dbReference>
<proteinExistence type="predicted"/>
<dbReference type="PANTHER" id="PTHR33236:SF5">
    <property type="entry name" value="CUB DOMAIN-CONTAINING PROTEIN"/>
    <property type="match status" value="1"/>
</dbReference>
<evidence type="ECO:0000256" key="2">
    <source>
        <dbReference type="PROSITE-ProRule" id="PRU00059"/>
    </source>
</evidence>
<comment type="caution">
    <text evidence="2">Lacks conserved residue(s) required for the propagation of feature annotation.</text>
</comment>
<reference evidence="4 5" key="1">
    <citation type="journal article" date="2021" name="J. Hered.">
        <title>A chromosome-level genome assembly of the parasitoid wasp, Cotesia glomerata (Hymenoptera: Braconidae).</title>
        <authorList>
            <person name="Pinto B.J."/>
            <person name="Weis J.J."/>
            <person name="Gamble T."/>
            <person name="Ode P.J."/>
            <person name="Paul R."/>
            <person name="Zaspel J.M."/>
        </authorList>
    </citation>
    <scope>NUCLEOTIDE SEQUENCE [LARGE SCALE GENOMIC DNA]</scope>
    <source>
        <strain evidence="4">CgM1</strain>
    </source>
</reference>
<protein>
    <recommendedName>
        <fullName evidence="3">CUB domain-containing protein</fullName>
    </recommendedName>
</protein>